<evidence type="ECO:0000256" key="1">
    <source>
        <dbReference type="SAM" id="SignalP"/>
    </source>
</evidence>
<organism evidence="2 3">
    <name type="scientific">Rheinheimera baltica</name>
    <dbReference type="NCBI Taxonomy" id="67576"/>
    <lineage>
        <taxon>Bacteria</taxon>
        <taxon>Pseudomonadati</taxon>
        <taxon>Pseudomonadota</taxon>
        <taxon>Gammaproteobacteria</taxon>
        <taxon>Chromatiales</taxon>
        <taxon>Chromatiaceae</taxon>
        <taxon>Rheinheimera</taxon>
    </lineage>
</organism>
<evidence type="ECO:0000313" key="3">
    <source>
        <dbReference type="Proteomes" id="UP001231109"/>
    </source>
</evidence>
<proteinExistence type="predicted"/>
<accession>A0ABT9HWF2</accession>
<name>A0ABT9HWF2_9GAMM</name>
<dbReference type="RefSeq" id="WP_027671829.1">
    <property type="nucleotide sequence ID" value="NZ_JAPJDZ010000007.1"/>
</dbReference>
<dbReference type="EMBL" id="JAPJDZ010000007">
    <property type="protein sequence ID" value="MDP5135303.1"/>
    <property type="molecule type" value="Genomic_DNA"/>
</dbReference>
<keyword evidence="1" id="KW-0732">Signal</keyword>
<sequence length="277" mass="30982">MKHYYLTPLLLCSAVSLANEQTSDTSWYDFLQQKRDGGGFFSAGIVVQNSQGLYRSVDFKVRPELKGAYYFNNGLFIEYPGRSDKFDNQFAVGYNLGTTGNWEFDVLLSMAHGGLNYTGAQSSFKKDASPYWGLRAIGTIAGLDTMLMYGTNSNKMDYSNGLYGAAWLGKSWNINNWHLYSSVGAQYRNAAMLDFYYGIPDNQAGVPAYDAKGGVNLIYKAGFKKPLNENWLVEGNFSMTRYADSIIDSPYSQSILQGDEKRSENGRTFSLSISYVF</sequence>
<dbReference type="PROSITE" id="PS01156">
    <property type="entry name" value="TONB_DEPENDENT_REC_2"/>
    <property type="match status" value="1"/>
</dbReference>
<evidence type="ECO:0000313" key="2">
    <source>
        <dbReference type="EMBL" id="MDP5135303.1"/>
    </source>
</evidence>
<dbReference type="InterPro" id="IPR010583">
    <property type="entry name" value="MipA"/>
</dbReference>
<feature type="signal peptide" evidence="1">
    <location>
        <begin position="1"/>
        <end position="18"/>
    </location>
</feature>
<dbReference type="Proteomes" id="UP001231109">
    <property type="component" value="Unassembled WGS sequence"/>
</dbReference>
<dbReference type="Pfam" id="PF06629">
    <property type="entry name" value="MipA"/>
    <property type="match status" value="1"/>
</dbReference>
<keyword evidence="3" id="KW-1185">Reference proteome</keyword>
<comment type="caution">
    <text evidence="2">The sequence shown here is derived from an EMBL/GenBank/DDBJ whole genome shotgun (WGS) entry which is preliminary data.</text>
</comment>
<protein>
    <submittedName>
        <fullName evidence="2">MipA/OmpV family protein</fullName>
    </submittedName>
</protein>
<reference evidence="2 3" key="1">
    <citation type="submission" date="2022-11" db="EMBL/GenBank/DDBJ databases">
        <title>Viruses from the air-sea interface of a natural surface slick.</title>
        <authorList>
            <person name="Rahlff J."/>
            <person name="Holmfeldt K."/>
        </authorList>
    </citation>
    <scope>NUCLEOTIDE SEQUENCE [LARGE SCALE GENOMIC DNA]</scope>
    <source>
        <strain evidence="2 3">SMS4</strain>
    </source>
</reference>
<feature type="chain" id="PRO_5045959560" evidence="1">
    <location>
        <begin position="19"/>
        <end position="277"/>
    </location>
</feature>
<gene>
    <name evidence="2" type="ORF">ORJ04_04975</name>
</gene>
<dbReference type="InterPro" id="IPR010917">
    <property type="entry name" value="TonB_rcpt_CS"/>
</dbReference>